<feature type="domain" description="ABM" evidence="1">
    <location>
        <begin position="5"/>
        <end position="95"/>
    </location>
</feature>
<name>A0ABX2BS55_9BURK</name>
<dbReference type="PROSITE" id="PS51725">
    <property type="entry name" value="ABM"/>
    <property type="match status" value="1"/>
</dbReference>
<reference evidence="2 3" key="1">
    <citation type="submission" date="2019-11" db="EMBL/GenBank/DDBJ databases">
        <title>Metabolism of dissolved organic matter in forest soils.</title>
        <authorList>
            <person name="Cyle K.T."/>
            <person name="Wilhelm R.C."/>
            <person name="Martinez C.E."/>
        </authorList>
    </citation>
    <scope>NUCLEOTIDE SEQUENCE [LARGE SCALE GENOMIC DNA]</scope>
    <source>
        <strain evidence="2 3">1N</strain>
    </source>
</reference>
<keyword evidence="3" id="KW-1185">Reference proteome</keyword>
<dbReference type="Gene3D" id="3.30.70.100">
    <property type="match status" value="1"/>
</dbReference>
<evidence type="ECO:0000313" key="2">
    <source>
        <dbReference type="EMBL" id="NPT42763.1"/>
    </source>
</evidence>
<organism evidence="2 3">
    <name type="scientific">Paraburkholderia solitsugae</name>
    <dbReference type="NCBI Taxonomy" id="2675748"/>
    <lineage>
        <taxon>Bacteria</taxon>
        <taxon>Pseudomonadati</taxon>
        <taxon>Pseudomonadota</taxon>
        <taxon>Betaproteobacteria</taxon>
        <taxon>Burkholderiales</taxon>
        <taxon>Burkholderiaceae</taxon>
        <taxon>Paraburkholderia</taxon>
    </lineage>
</organism>
<dbReference type="Pfam" id="PF03992">
    <property type="entry name" value="ABM"/>
    <property type="match status" value="1"/>
</dbReference>
<dbReference type="InterPro" id="IPR011008">
    <property type="entry name" value="Dimeric_a/b-barrel"/>
</dbReference>
<dbReference type="GO" id="GO:0004497">
    <property type="term" value="F:monooxygenase activity"/>
    <property type="evidence" value="ECO:0007669"/>
    <property type="project" value="UniProtKB-KW"/>
</dbReference>
<dbReference type="EMBL" id="WOEY01000065">
    <property type="protein sequence ID" value="NPT42763.1"/>
    <property type="molecule type" value="Genomic_DNA"/>
</dbReference>
<evidence type="ECO:0000313" key="3">
    <source>
        <dbReference type="Proteomes" id="UP000652198"/>
    </source>
</evidence>
<dbReference type="Proteomes" id="UP000652198">
    <property type="component" value="Unassembled WGS sequence"/>
</dbReference>
<accession>A0ABX2BS55</accession>
<dbReference type="SUPFAM" id="SSF54909">
    <property type="entry name" value="Dimeric alpha+beta barrel"/>
    <property type="match status" value="1"/>
</dbReference>
<gene>
    <name evidence="2" type="ORF">GNZ12_15885</name>
</gene>
<keyword evidence="2" id="KW-0503">Monooxygenase</keyword>
<dbReference type="InterPro" id="IPR007138">
    <property type="entry name" value="ABM_dom"/>
</dbReference>
<protein>
    <submittedName>
        <fullName evidence="2">Antibiotic biosynthesis monooxygenase</fullName>
    </submittedName>
</protein>
<dbReference type="RefSeq" id="WP_172311353.1">
    <property type="nucleotide sequence ID" value="NZ_WOEY01000065.1"/>
</dbReference>
<evidence type="ECO:0000259" key="1">
    <source>
        <dbReference type="PROSITE" id="PS51725"/>
    </source>
</evidence>
<keyword evidence="2" id="KW-0560">Oxidoreductase</keyword>
<sequence>MKLTISLVVQLPGKPEHRRELEDRLIEMMDSVAQEPDFLSAFLHRSVDEPETLVLYETWACSREHFETHHSAANRRQAHESALSALMAAERSVQFLEPVRSWTRRRR</sequence>
<proteinExistence type="predicted"/>
<comment type="caution">
    <text evidence="2">The sequence shown here is derived from an EMBL/GenBank/DDBJ whole genome shotgun (WGS) entry which is preliminary data.</text>
</comment>